<protein>
    <submittedName>
        <fullName evidence="2">Uncharacterized protein</fullName>
    </submittedName>
</protein>
<reference evidence="2" key="1">
    <citation type="submission" date="2022-11" db="UniProtKB">
        <authorList>
            <consortium name="WormBaseParasite"/>
        </authorList>
    </citation>
    <scope>IDENTIFICATION</scope>
</reference>
<evidence type="ECO:0000313" key="1">
    <source>
        <dbReference type="Proteomes" id="UP000887565"/>
    </source>
</evidence>
<evidence type="ECO:0000313" key="2">
    <source>
        <dbReference type="WBParaSite" id="nRc.2.0.1.t30557-RA"/>
    </source>
</evidence>
<organism evidence="1 2">
    <name type="scientific">Romanomermis culicivorax</name>
    <name type="common">Nematode worm</name>
    <dbReference type="NCBI Taxonomy" id="13658"/>
    <lineage>
        <taxon>Eukaryota</taxon>
        <taxon>Metazoa</taxon>
        <taxon>Ecdysozoa</taxon>
        <taxon>Nematoda</taxon>
        <taxon>Enoplea</taxon>
        <taxon>Dorylaimia</taxon>
        <taxon>Mermithida</taxon>
        <taxon>Mermithoidea</taxon>
        <taxon>Mermithidae</taxon>
        <taxon>Romanomermis</taxon>
    </lineage>
</organism>
<accession>A0A915JXY1</accession>
<name>A0A915JXY1_ROMCU</name>
<sequence length="64" mass="7477">MNKRVKNDPKKSQKAEILAKIFQKRHFSCLVFRVGHSQHLGTRPNRRDAILALYNLNYAEPSKL</sequence>
<proteinExistence type="predicted"/>
<dbReference type="WBParaSite" id="nRc.2.0.1.t30557-RA">
    <property type="protein sequence ID" value="nRc.2.0.1.t30557-RA"/>
    <property type="gene ID" value="nRc.2.0.1.g30557"/>
</dbReference>
<dbReference type="Proteomes" id="UP000887565">
    <property type="component" value="Unplaced"/>
</dbReference>
<keyword evidence="1" id="KW-1185">Reference proteome</keyword>
<dbReference type="AlphaFoldDB" id="A0A915JXY1"/>